<gene>
    <name evidence="2" type="ORF">FQ377_01065</name>
</gene>
<feature type="compositionally biased region" description="Basic residues" evidence="1">
    <location>
        <begin position="1"/>
        <end position="19"/>
    </location>
</feature>
<feature type="compositionally biased region" description="Low complexity" evidence="1">
    <location>
        <begin position="20"/>
        <end position="30"/>
    </location>
</feature>
<proteinExistence type="predicted"/>
<comment type="caution">
    <text evidence="2">The sequence shown here is derived from an EMBL/GenBank/DDBJ whole genome shotgun (WGS) entry which is preliminary data.</text>
</comment>
<organism evidence="2 3">
    <name type="scientific">Arthrobacter echini</name>
    <dbReference type="NCBI Taxonomy" id="1529066"/>
    <lineage>
        <taxon>Bacteria</taxon>
        <taxon>Bacillati</taxon>
        <taxon>Actinomycetota</taxon>
        <taxon>Actinomycetes</taxon>
        <taxon>Micrococcales</taxon>
        <taxon>Micrococcaceae</taxon>
        <taxon>Arthrobacter</taxon>
    </lineage>
</organism>
<feature type="compositionally biased region" description="Polar residues" evidence="1">
    <location>
        <begin position="82"/>
        <end position="105"/>
    </location>
</feature>
<dbReference type="EMBL" id="VSLD01000001">
    <property type="protein sequence ID" value="TYD00090.1"/>
    <property type="molecule type" value="Genomic_DNA"/>
</dbReference>
<feature type="compositionally biased region" description="Basic residues" evidence="1">
    <location>
        <begin position="31"/>
        <end position="74"/>
    </location>
</feature>
<name>A0A5D0XU95_9MICC</name>
<protein>
    <submittedName>
        <fullName evidence="2">Uncharacterized protein</fullName>
    </submittedName>
</protein>
<evidence type="ECO:0000256" key="1">
    <source>
        <dbReference type="SAM" id="MobiDB-lite"/>
    </source>
</evidence>
<evidence type="ECO:0000313" key="3">
    <source>
        <dbReference type="Proteomes" id="UP000323410"/>
    </source>
</evidence>
<feature type="region of interest" description="Disordered" evidence="1">
    <location>
        <begin position="1"/>
        <end position="105"/>
    </location>
</feature>
<dbReference type="AlphaFoldDB" id="A0A5D0XU95"/>
<evidence type="ECO:0000313" key="2">
    <source>
        <dbReference type="EMBL" id="TYD00090.1"/>
    </source>
</evidence>
<accession>A0A5D0XU95</accession>
<reference evidence="2 3" key="1">
    <citation type="submission" date="2019-08" db="EMBL/GenBank/DDBJ databases">
        <title>Genone of Arthrobacter echini P9.</title>
        <authorList>
            <person name="Bowman J.P."/>
        </authorList>
    </citation>
    <scope>NUCLEOTIDE SEQUENCE [LARGE SCALE GENOMIC DNA]</scope>
    <source>
        <strain evidence="2 3">P9</strain>
    </source>
</reference>
<sequence length="105" mass="12806">MGPQRRRCSRPLKARRHPLLPHQRPQQQLHLRQRPQHRRPLQRRICSRPRRQLRLRRPPQCRQRHHLRQNRRPTHSCPRAAISSNRSVNWPESRVPTGSTWSPSR</sequence>
<dbReference type="Proteomes" id="UP000323410">
    <property type="component" value="Unassembled WGS sequence"/>
</dbReference>
<keyword evidence="3" id="KW-1185">Reference proteome</keyword>